<dbReference type="InterPro" id="IPR036249">
    <property type="entry name" value="Thioredoxin-like_sf"/>
</dbReference>
<proteinExistence type="predicted"/>
<dbReference type="Proteomes" id="UP000803884">
    <property type="component" value="Unassembled WGS sequence"/>
</dbReference>
<dbReference type="RefSeq" id="XP_069225040.1">
    <property type="nucleotide sequence ID" value="XM_069377817.1"/>
</dbReference>
<dbReference type="InterPro" id="IPR004045">
    <property type="entry name" value="Glutathione_S-Trfase_N"/>
</dbReference>
<reference evidence="2 3" key="1">
    <citation type="journal article" date="2020" name="Microbiol. Resour. Announc.">
        <title>Draft Genome Sequence of a Cladosporium Species Isolated from the Mesophotic Ascidian Didemnum maculosum.</title>
        <authorList>
            <person name="Gioti A."/>
            <person name="Siaperas R."/>
            <person name="Nikolaivits E."/>
            <person name="Le Goff G."/>
            <person name="Ouazzani J."/>
            <person name="Kotoulas G."/>
            <person name="Topakas E."/>
        </authorList>
    </citation>
    <scope>NUCLEOTIDE SEQUENCE [LARGE SCALE GENOMIC DNA]</scope>
    <source>
        <strain evidence="2 3">TM138-S3</strain>
    </source>
</reference>
<dbReference type="GeneID" id="96010655"/>
<dbReference type="EMBL" id="JAAQHG020000097">
    <property type="protein sequence ID" value="KAL1581933.1"/>
    <property type="molecule type" value="Genomic_DNA"/>
</dbReference>
<dbReference type="AlphaFoldDB" id="A0AB34K9Z0"/>
<accession>A0AB34K9Z0</accession>
<gene>
    <name evidence="2" type="ORF">WHR41_09213</name>
</gene>
<dbReference type="SUPFAM" id="SSF52833">
    <property type="entry name" value="Thioredoxin-like"/>
    <property type="match status" value="1"/>
</dbReference>
<dbReference type="Pfam" id="PF13409">
    <property type="entry name" value="GST_N_2"/>
    <property type="match status" value="1"/>
</dbReference>
<dbReference type="Gene3D" id="3.40.30.10">
    <property type="entry name" value="Glutaredoxin"/>
    <property type="match status" value="1"/>
</dbReference>
<evidence type="ECO:0000313" key="2">
    <source>
        <dbReference type="EMBL" id="KAL1581933.1"/>
    </source>
</evidence>
<feature type="domain" description="GST N-terminal" evidence="1">
    <location>
        <begin position="12"/>
        <end position="103"/>
    </location>
</feature>
<comment type="caution">
    <text evidence="2">The sequence shown here is derived from an EMBL/GenBank/DDBJ whole genome shotgun (WGS) entry which is preliminary data.</text>
</comment>
<dbReference type="InterPro" id="IPR054416">
    <property type="entry name" value="GST_UstS-like_C"/>
</dbReference>
<dbReference type="PROSITE" id="PS50404">
    <property type="entry name" value="GST_NTER"/>
    <property type="match status" value="1"/>
</dbReference>
<organism evidence="2 3">
    <name type="scientific">Cladosporium halotolerans</name>
    <dbReference type="NCBI Taxonomy" id="1052096"/>
    <lineage>
        <taxon>Eukaryota</taxon>
        <taxon>Fungi</taxon>
        <taxon>Dikarya</taxon>
        <taxon>Ascomycota</taxon>
        <taxon>Pezizomycotina</taxon>
        <taxon>Dothideomycetes</taxon>
        <taxon>Dothideomycetidae</taxon>
        <taxon>Cladosporiales</taxon>
        <taxon>Cladosporiaceae</taxon>
        <taxon>Cladosporium</taxon>
    </lineage>
</organism>
<dbReference type="Gene3D" id="1.20.1050.10">
    <property type="match status" value="1"/>
</dbReference>
<dbReference type="Pfam" id="PF22041">
    <property type="entry name" value="GST_C_7"/>
    <property type="match status" value="1"/>
</dbReference>
<keyword evidence="3" id="KW-1185">Reference proteome</keyword>
<name>A0AB34K9Z0_9PEZI</name>
<sequence length="272" mass="30360">MSTDSQIVFYDIASNAPLRTFAPNPFKTRYALNFKKVAYRTHAIDMPDIAEARLKLNAPANRTLPDGSAYHTLPLIHDQFTGSVIGDSFEIALYLDKTYPDGPQLFRPGTVGLTAALNSRVDGLFTKYVALSDSMPFPPESKDRINKIFAARFGLKDLDSMKMSASAREAMFVEFEHALGEFAKAYRHVGGTTDYVWRPSGTAAEQAQNQGREEVGPWLDGDGPAYADFIVGAWLGHMAESMPKEDLARVRSWHGGLWARIHDALEPWREMR</sequence>
<evidence type="ECO:0000259" key="1">
    <source>
        <dbReference type="PROSITE" id="PS50404"/>
    </source>
</evidence>
<protein>
    <recommendedName>
        <fullName evidence="1">GST N-terminal domain-containing protein</fullName>
    </recommendedName>
</protein>
<evidence type="ECO:0000313" key="3">
    <source>
        <dbReference type="Proteomes" id="UP000803884"/>
    </source>
</evidence>